<dbReference type="SUPFAM" id="SSF48695">
    <property type="entry name" value="Multiheme cytochromes"/>
    <property type="match status" value="1"/>
</dbReference>
<feature type="domain" description="NapC/NirT cytochrome c N-terminal" evidence="12">
    <location>
        <begin position="15"/>
        <end position="151"/>
    </location>
</feature>
<dbReference type="NCBIfam" id="TIGR03153">
    <property type="entry name" value="cytochr_NrfH"/>
    <property type="match status" value="1"/>
</dbReference>
<dbReference type="InterPro" id="IPR017571">
    <property type="entry name" value="NrfH"/>
</dbReference>
<keyword evidence="11" id="KW-0472">Membrane</keyword>
<protein>
    <recommendedName>
        <fullName evidence="12">NapC/NirT cytochrome c N-terminal domain-containing protein</fullName>
    </recommendedName>
</protein>
<evidence type="ECO:0000256" key="1">
    <source>
        <dbReference type="ARBA" id="ARBA00004236"/>
    </source>
</evidence>
<evidence type="ECO:0000313" key="14">
    <source>
        <dbReference type="Proteomes" id="UP001162734"/>
    </source>
</evidence>
<comment type="similarity">
    <text evidence="2">Belongs to the NapC/NirT/NrfH family.</text>
</comment>
<keyword evidence="4" id="KW-1003">Cell membrane</keyword>
<dbReference type="InterPro" id="IPR005126">
    <property type="entry name" value="NapC/NirT_cyt_c_N"/>
</dbReference>
<name>A0ABM7X9D6_9BACT</name>
<evidence type="ECO:0000256" key="9">
    <source>
        <dbReference type="ARBA" id="ARBA00022989"/>
    </source>
</evidence>
<evidence type="ECO:0000313" key="13">
    <source>
        <dbReference type="EMBL" id="BDG08452.1"/>
    </source>
</evidence>
<dbReference type="InterPro" id="IPR036280">
    <property type="entry name" value="Multihaem_cyt_sf"/>
</dbReference>
<comment type="subcellular location">
    <subcellularLocation>
        <location evidence="1">Cell membrane</location>
    </subcellularLocation>
</comment>
<gene>
    <name evidence="13" type="ORF">AMPC_15650</name>
</gene>
<accession>A0ABM7X9D6</accession>
<dbReference type="InterPro" id="IPR038266">
    <property type="entry name" value="NapC/NirT_cytc_sf"/>
</dbReference>
<evidence type="ECO:0000256" key="6">
    <source>
        <dbReference type="ARBA" id="ARBA00022692"/>
    </source>
</evidence>
<evidence type="ECO:0000256" key="11">
    <source>
        <dbReference type="ARBA" id="ARBA00023136"/>
    </source>
</evidence>
<evidence type="ECO:0000256" key="8">
    <source>
        <dbReference type="ARBA" id="ARBA00022982"/>
    </source>
</evidence>
<dbReference type="InterPro" id="IPR051174">
    <property type="entry name" value="Cytochrome_c-type_ET"/>
</dbReference>
<keyword evidence="7" id="KW-0479">Metal-binding</keyword>
<keyword evidence="14" id="KW-1185">Reference proteome</keyword>
<keyword evidence="10" id="KW-0408">Iron</keyword>
<dbReference type="EMBL" id="AP025592">
    <property type="protein sequence ID" value="BDG08452.1"/>
    <property type="molecule type" value="Genomic_DNA"/>
</dbReference>
<keyword evidence="9" id="KW-1133">Transmembrane helix</keyword>
<evidence type="ECO:0000256" key="10">
    <source>
        <dbReference type="ARBA" id="ARBA00023004"/>
    </source>
</evidence>
<organism evidence="13 14">
    <name type="scientific">Anaeromyxobacter paludicola</name>
    <dbReference type="NCBI Taxonomy" id="2918171"/>
    <lineage>
        <taxon>Bacteria</taxon>
        <taxon>Pseudomonadati</taxon>
        <taxon>Myxococcota</taxon>
        <taxon>Myxococcia</taxon>
        <taxon>Myxococcales</taxon>
        <taxon>Cystobacterineae</taxon>
        <taxon>Anaeromyxobacteraceae</taxon>
        <taxon>Anaeromyxobacter</taxon>
    </lineage>
</organism>
<keyword evidence="5" id="KW-0349">Heme</keyword>
<sequence>MPAGLTAISAPALLATAALGLAAGVGGYAFVYAKGYSYLTNDPAACANCHVMQGYYDTWRQSPHHAAAGCNDCHTPAGKVAKYVVKAENGFHHSLAFTVGNFPDQIKARPSSREVVNGQCQHCHAEITHDMTDFGKDEAVDCVRCHASVGHLR</sequence>
<dbReference type="PANTHER" id="PTHR30333">
    <property type="entry name" value="CYTOCHROME C-TYPE PROTEIN"/>
    <property type="match status" value="1"/>
</dbReference>
<dbReference type="Pfam" id="PF03264">
    <property type="entry name" value="Cytochrom_NNT"/>
    <property type="match status" value="1"/>
</dbReference>
<evidence type="ECO:0000256" key="5">
    <source>
        <dbReference type="ARBA" id="ARBA00022617"/>
    </source>
</evidence>
<evidence type="ECO:0000256" key="4">
    <source>
        <dbReference type="ARBA" id="ARBA00022475"/>
    </source>
</evidence>
<dbReference type="Proteomes" id="UP001162734">
    <property type="component" value="Chromosome"/>
</dbReference>
<dbReference type="PANTHER" id="PTHR30333:SF1">
    <property type="entry name" value="CYTOCHROME C-TYPE PROTEIN NAPC"/>
    <property type="match status" value="1"/>
</dbReference>
<reference evidence="14" key="1">
    <citation type="journal article" date="2022" name="Int. J. Syst. Evol. Microbiol.">
        <title>Anaeromyxobacter oryzae sp. nov., Anaeromyxobacter diazotrophicus sp. nov. and Anaeromyxobacter paludicola sp. nov., isolated from paddy soils.</title>
        <authorList>
            <person name="Itoh H."/>
            <person name="Xu Z."/>
            <person name="Mise K."/>
            <person name="Masuda Y."/>
            <person name="Ushijima N."/>
            <person name="Hayakawa C."/>
            <person name="Shiratori Y."/>
            <person name="Senoo K."/>
        </authorList>
    </citation>
    <scope>NUCLEOTIDE SEQUENCE [LARGE SCALE GENOMIC DNA]</scope>
    <source>
        <strain evidence="14">Red630</strain>
    </source>
</reference>
<dbReference type="Gene3D" id="1.10.3820.10">
    <property type="entry name" value="Di-heme elbow motif domain"/>
    <property type="match status" value="1"/>
</dbReference>
<proteinExistence type="inferred from homology"/>
<evidence type="ECO:0000256" key="7">
    <source>
        <dbReference type="ARBA" id="ARBA00022723"/>
    </source>
</evidence>
<keyword evidence="6" id="KW-0812">Transmembrane</keyword>
<evidence type="ECO:0000259" key="12">
    <source>
        <dbReference type="Pfam" id="PF03264"/>
    </source>
</evidence>
<dbReference type="RefSeq" id="WP_248345630.1">
    <property type="nucleotide sequence ID" value="NZ_AP025592.1"/>
</dbReference>
<evidence type="ECO:0000256" key="3">
    <source>
        <dbReference type="ARBA" id="ARBA00022448"/>
    </source>
</evidence>
<keyword evidence="8" id="KW-0249">Electron transport</keyword>
<evidence type="ECO:0000256" key="2">
    <source>
        <dbReference type="ARBA" id="ARBA00007395"/>
    </source>
</evidence>
<keyword evidence="3" id="KW-0813">Transport</keyword>